<dbReference type="AlphaFoldDB" id="A0A1M5HG48"/>
<dbReference type="OrthoDB" id="7210452at2"/>
<dbReference type="PROSITE" id="PS51257">
    <property type="entry name" value="PROKAR_LIPOPROTEIN"/>
    <property type="match status" value="1"/>
</dbReference>
<dbReference type="STRING" id="1073325.SAMN05444483_105132"/>
<dbReference type="Proteomes" id="UP000183945">
    <property type="component" value="Unassembled WGS sequence"/>
</dbReference>
<dbReference type="InterPro" id="IPR008929">
    <property type="entry name" value="Chondroitin_lyas"/>
</dbReference>
<proteinExistence type="predicted"/>
<evidence type="ECO:0000256" key="2">
    <source>
        <dbReference type="ARBA" id="ARBA00023239"/>
    </source>
</evidence>
<dbReference type="GO" id="GO:0016829">
    <property type="term" value="F:lyase activity"/>
    <property type="evidence" value="ECO:0007669"/>
    <property type="project" value="UniProtKB-KW"/>
</dbReference>
<gene>
    <name evidence="4" type="ORF">SAMN05444483_105132</name>
</gene>
<dbReference type="SUPFAM" id="SSF48230">
    <property type="entry name" value="Chondroitin AC/alginate lyase"/>
    <property type="match status" value="1"/>
</dbReference>
<evidence type="ECO:0000313" key="4">
    <source>
        <dbReference type="EMBL" id="SHG14802.1"/>
    </source>
</evidence>
<protein>
    <submittedName>
        <fullName evidence="4">Alginate lyase</fullName>
    </submittedName>
</protein>
<evidence type="ECO:0000313" key="5">
    <source>
        <dbReference type="Proteomes" id="UP000183945"/>
    </source>
</evidence>
<dbReference type="GO" id="GO:0042597">
    <property type="term" value="C:periplasmic space"/>
    <property type="evidence" value="ECO:0007669"/>
    <property type="project" value="InterPro"/>
</dbReference>
<feature type="domain" description="Alginate lyase" evidence="3">
    <location>
        <begin position="58"/>
        <end position="334"/>
    </location>
</feature>
<organism evidence="4 5">
    <name type="scientific">Salegentibacter echinorum</name>
    <dbReference type="NCBI Taxonomy" id="1073325"/>
    <lineage>
        <taxon>Bacteria</taxon>
        <taxon>Pseudomonadati</taxon>
        <taxon>Bacteroidota</taxon>
        <taxon>Flavobacteriia</taxon>
        <taxon>Flavobacteriales</taxon>
        <taxon>Flavobacteriaceae</taxon>
        <taxon>Salegentibacter</taxon>
    </lineage>
</organism>
<dbReference type="RefSeq" id="WP_072879368.1">
    <property type="nucleotide sequence ID" value="NZ_FQVT01000005.1"/>
</dbReference>
<dbReference type="Pfam" id="PF05426">
    <property type="entry name" value="Alginate_lyase"/>
    <property type="match status" value="1"/>
</dbReference>
<dbReference type="InterPro" id="IPR008397">
    <property type="entry name" value="Alginate_lyase_dom"/>
</dbReference>
<dbReference type="Gene3D" id="1.50.10.100">
    <property type="entry name" value="Chondroitin AC/alginate lyase"/>
    <property type="match status" value="1"/>
</dbReference>
<keyword evidence="5" id="KW-1185">Reference proteome</keyword>
<keyword evidence="2 4" id="KW-0456">Lyase</keyword>
<accession>A0A1M5HG48</accession>
<name>A0A1M5HG48_SALEC</name>
<dbReference type="EMBL" id="FQVT01000005">
    <property type="protein sequence ID" value="SHG14802.1"/>
    <property type="molecule type" value="Genomic_DNA"/>
</dbReference>
<reference evidence="5" key="1">
    <citation type="submission" date="2016-11" db="EMBL/GenBank/DDBJ databases">
        <authorList>
            <person name="Varghese N."/>
            <person name="Submissions S."/>
        </authorList>
    </citation>
    <scope>NUCLEOTIDE SEQUENCE [LARGE SCALE GENOMIC DNA]</scope>
    <source>
        <strain evidence="5">DSM 24579</strain>
    </source>
</reference>
<evidence type="ECO:0000259" key="3">
    <source>
        <dbReference type="Pfam" id="PF05426"/>
    </source>
</evidence>
<keyword evidence="1" id="KW-0732">Signal</keyword>
<evidence type="ECO:0000256" key="1">
    <source>
        <dbReference type="ARBA" id="ARBA00022729"/>
    </source>
</evidence>
<sequence>MFLKNFYLSVVLLSVFTITGCKDKTQKEGTFKSKYLKAEKERVLTRADEYKNKVPVTVTDSVSERSQGGKHDFYSEGDYWWPDPENPGGAYIRKDGLTNPDNFNADRKALIRLNQISGALASAYLVTGNKEYIKKLLPHLQAWFVNEATKMNPNLRFGQAISGVVSGRGIGIIDTVHLIEVAKAIEITERSGVASKKDIAIMKSWFRDYLTWISTSDFGKAERDNGNNHSVTWALQVAAFADLLKDKEQLNFCRTFYEKKILPEQMDEKGAFPKELARTKPYGYSIFNLDAMSSLCQILSTPQDDLFNYHTKNGKSISLGLKFLYPYLKDKSKWPYKKDVLHWEDWPVQQSALLFGGLAFKNEEYLQLWNSLDSDYSNPEVIRNMPIKYPLLWLN</sequence>